<dbReference type="PATRIC" id="fig|1710896.3.peg.872"/>
<comment type="caution">
    <text evidence="1">The sequence shown here is derived from an EMBL/GenBank/DDBJ whole genome shotgun (WGS) entry which is preliminary data.</text>
</comment>
<accession>A0A1B7X2J7</accession>
<dbReference type="EMBL" id="LJOW01000051">
    <property type="protein sequence ID" value="OBQ43520.1"/>
    <property type="molecule type" value="Genomic_DNA"/>
</dbReference>
<gene>
    <name evidence="1" type="ORF">AN484_11920</name>
</gene>
<name>A0A1B7X2J7_APHFL</name>
<sequence>MSKKFTGGPAFPQQVQVAADGTTWFEGMTLRDYFAAKAMRLQPWFDSEDNFQNHADRCYAKADAMLEARES</sequence>
<dbReference type="Proteomes" id="UP000092093">
    <property type="component" value="Unassembled WGS sequence"/>
</dbReference>
<evidence type="ECO:0000313" key="1">
    <source>
        <dbReference type="EMBL" id="OBQ43520.1"/>
    </source>
</evidence>
<reference evidence="1 2" key="1">
    <citation type="submission" date="2015-09" db="EMBL/GenBank/DDBJ databases">
        <title>Aphanizomenon flos-aquae WA102.</title>
        <authorList>
            <person name="Driscoll C."/>
        </authorList>
    </citation>
    <scope>NUCLEOTIDE SEQUENCE [LARGE SCALE GENOMIC DNA]</scope>
    <source>
        <strain evidence="1">WA102</strain>
    </source>
</reference>
<protein>
    <submittedName>
        <fullName evidence="1">Uncharacterized protein</fullName>
    </submittedName>
</protein>
<organism evidence="1 2">
    <name type="scientific">Aphanizomenon flos-aquae WA102</name>
    <dbReference type="NCBI Taxonomy" id="1710896"/>
    <lineage>
        <taxon>Bacteria</taxon>
        <taxon>Bacillati</taxon>
        <taxon>Cyanobacteriota</taxon>
        <taxon>Cyanophyceae</taxon>
        <taxon>Nostocales</taxon>
        <taxon>Aphanizomenonaceae</taxon>
        <taxon>Aphanizomenon</taxon>
    </lineage>
</organism>
<proteinExistence type="predicted"/>
<dbReference type="AlphaFoldDB" id="A0A1B7X2J7"/>
<evidence type="ECO:0000313" key="2">
    <source>
        <dbReference type="Proteomes" id="UP000092093"/>
    </source>
</evidence>